<evidence type="ECO:0000313" key="4">
    <source>
        <dbReference type="Proteomes" id="UP000005435"/>
    </source>
</evidence>
<sequence>MASEEKILILKMLEQGKINSEEAARLIEAVEGTSKSAQSSGTSYSSAKQQKKINFSDEVSKVKEKLNDWKRDFKNSYNQTDFDRMIEEFSAKAEKVGRTLATTTLGIADKIVDFVSSFVDTNSFNIFGKYQAVEKTFDVANITEGMNLEVQGVNGNILVKKHSDDKVIIKSTIRSPHNNADDLLVFNEGEGNVSVKTTKDENISVSYEIFLPTVKFNTINLKTKNGKIYVEDSIAETFEAQTSNSNIELMGVNSDKINVTTRNAKIQLGYIIGKNIDINTVNSLIDIKHVKTQNINAVSKNGRIFIENVHNYKGCSDINMNLKTSHAGIKVNMNDMEKRGYKIKAQTTNADINLLIPEITYKNISKQLASSFVEAESSGYEGYEHKVNIVADTQNGDIEIVK</sequence>
<gene>
    <name evidence="3" type="ordered locus">Clocl_0284</name>
</gene>
<dbReference type="InterPro" id="IPR053959">
    <property type="entry name" value="YvlB/LiaX_N"/>
</dbReference>
<feature type="domain" description="DUF4097" evidence="1">
    <location>
        <begin position="178"/>
        <end position="400"/>
    </location>
</feature>
<dbReference type="Pfam" id="PF22746">
    <property type="entry name" value="SHOCT-like_DUF2089-C"/>
    <property type="match status" value="1"/>
</dbReference>
<keyword evidence="4" id="KW-1185">Reference proteome</keyword>
<dbReference type="KEGG" id="ccl:Clocl_0284"/>
<reference evidence="4" key="1">
    <citation type="submission" date="2011-12" db="EMBL/GenBank/DDBJ databases">
        <title>Complete sequence of Clostridium clariflavum DSM 19732.</title>
        <authorList>
            <consortium name="US DOE Joint Genome Institute"/>
            <person name="Lucas S."/>
            <person name="Han J."/>
            <person name="Lapidus A."/>
            <person name="Cheng J.-F."/>
            <person name="Goodwin L."/>
            <person name="Pitluck S."/>
            <person name="Peters L."/>
            <person name="Teshima H."/>
            <person name="Detter J.C."/>
            <person name="Han C."/>
            <person name="Tapia R."/>
            <person name="Land M."/>
            <person name="Hauser L."/>
            <person name="Kyrpides N."/>
            <person name="Ivanova N."/>
            <person name="Pagani I."/>
            <person name="Kitzmiller T."/>
            <person name="Lynd L."/>
            <person name="Izquierdo J."/>
            <person name="Woyke T."/>
        </authorList>
    </citation>
    <scope>NUCLEOTIDE SEQUENCE [LARGE SCALE GENOMIC DNA]</scope>
    <source>
        <strain evidence="4">DSM 19732 / NBRC 101661 / EBR45</strain>
    </source>
</reference>
<accession>G8M1U2</accession>
<dbReference type="STRING" id="720554.Clocl_0284"/>
<dbReference type="HOGENOM" id="CLU_637288_0_0_9"/>
<protein>
    <submittedName>
        <fullName evidence="3">Uncharacterized protein</fullName>
    </submittedName>
</protein>
<dbReference type="Pfam" id="PF13349">
    <property type="entry name" value="DUF4097"/>
    <property type="match status" value="1"/>
</dbReference>
<organism evidence="3 4">
    <name type="scientific">Acetivibrio clariflavus (strain DSM 19732 / NBRC 101661 / EBR45)</name>
    <name type="common">Clostridium clariflavum</name>
    <dbReference type="NCBI Taxonomy" id="720554"/>
    <lineage>
        <taxon>Bacteria</taxon>
        <taxon>Bacillati</taxon>
        <taxon>Bacillota</taxon>
        <taxon>Clostridia</taxon>
        <taxon>Eubacteriales</taxon>
        <taxon>Oscillospiraceae</taxon>
        <taxon>Acetivibrio</taxon>
    </lineage>
</organism>
<dbReference type="OrthoDB" id="1737456at2"/>
<proteinExistence type="predicted"/>
<dbReference type="InterPro" id="IPR025164">
    <property type="entry name" value="Toastrack_DUF4097"/>
</dbReference>
<dbReference type="Proteomes" id="UP000005435">
    <property type="component" value="Chromosome"/>
</dbReference>
<dbReference type="RefSeq" id="WP_014253657.1">
    <property type="nucleotide sequence ID" value="NC_016627.1"/>
</dbReference>
<dbReference type="EMBL" id="CP003065">
    <property type="protein sequence ID" value="AEV67025.1"/>
    <property type="molecule type" value="Genomic_DNA"/>
</dbReference>
<reference evidence="3 4" key="2">
    <citation type="journal article" date="2012" name="Stand. Genomic Sci.">
        <title>Complete Genome Sequence of Clostridium clariflavum DSM 19732.</title>
        <authorList>
            <person name="Izquierdo J.A."/>
            <person name="Goodwin L."/>
            <person name="Davenport K.W."/>
            <person name="Teshima H."/>
            <person name="Bruce D."/>
            <person name="Detter C."/>
            <person name="Tapia R."/>
            <person name="Han S."/>
            <person name="Land M."/>
            <person name="Hauser L."/>
            <person name="Jeffries C.D."/>
            <person name="Han J."/>
            <person name="Pitluck S."/>
            <person name="Nolan M."/>
            <person name="Chen A."/>
            <person name="Huntemann M."/>
            <person name="Mavromatis K."/>
            <person name="Mikhailova N."/>
            <person name="Liolios K."/>
            <person name="Woyke T."/>
            <person name="Lynd L.R."/>
        </authorList>
    </citation>
    <scope>NUCLEOTIDE SEQUENCE [LARGE SCALE GENOMIC DNA]</scope>
    <source>
        <strain evidence="4">DSM 19732 / NBRC 101661 / EBR45</strain>
    </source>
</reference>
<feature type="domain" description="YvlB/LiaX N-terminal" evidence="2">
    <location>
        <begin position="4"/>
        <end position="34"/>
    </location>
</feature>
<evidence type="ECO:0000313" key="3">
    <source>
        <dbReference type="EMBL" id="AEV67025.1"/>
    </source>
</evidence>
<dbReference type="AlphaFoldDB" id="G8M1U2"/>
<evidence type="ECO:0000259" key="1">
    <source>
        <dbReference type="Pfam" id="PF13349"/>
    </source>
</evidence>
<name>G8M1U2_ACECE</name>
<dbReference type="eggNOG" id="COG3595">
    <property type="taxonomic scope" value="Bacteria"/>
</dbReference>
<evidence type="ECO:0000259" key="2">
    <source>
        <dbReference type="Pfam" id="PF22746"/>
    </source>
</evidence>